<feature type="region of interest" description="Disordered" evidence="6">
    <location>
        <begin position="1667"/>
        <end position="1692"/>
    </location>
</feature>
<dbReference type="InterPro" id="IPR020841">
    <property type="entry name" value="PKS_Beta-ketoAc_synthase_dom"/>
</dbReference>
<dbReference type="PANTHER" id="PTHR43775:SF37">
    <property type="entry name" value="SI:DKEY-61P9.11"/>
    <property type="match status" value="1"/>
</dbReference>
<dbReference type="Gene3D" id="3.40.366.10">
    <property type="entry name" value="Malonyl-Coenzyme A Acyl Carrier Protein, domain 2"/>
    <property type="match status" value="1"/>
</dbReference>
<dbReference type="Pfam" id="PF00698">
    <property type="entry name" value="Acyl_transf_1"/>
    <property type="match status" value="1"/>
</dbReference>
<dbReference type="Pfam" id="PF16073">
    <property type="entry name" value="SAT"/>
    <property type="match status" value="1"/>
</dbReference>
<dbReference type="Gene3D" id="1.10.1200.10">
    <property type="entry name" value="ACP-like"/>
    <property type="match status" value="1"/>
</dbReference>
<feature type="domain" description="Ketosynthase family 3 (KS3)" evidence="8">
    <location>
        <begin position="325"/>
        <end position="757"/>
    </location>
</feature>
<dbReference type="Pfam" id="PF00975">
    <property type="entry name" value="Thioesterase"/>
    <property type="match status" value="1"/>
</dbReference>
<reference evidence="10 11" key="2">
    <citation type="journal article" date="2021" name="Curr. Genet.">
        <title>Genetic response to nitrogen starvation in the aggressive Eucalyptus foliar pathogen Teratosphaeria destructans.</title>
        <authorList>
            <person name="Havenga M."/>
            <person name="Wingfield B.D."/>
            <person name="Wingfield M.J."/>
            <person name="Dreyer L.L."/>
            <person name="Roets F."/>
            <person name="Aylward J."/>
        </authorList>
    </citation>
    <scope>NUCLEOTIDE SEQUENCE [LARGE SCALE GENOMIC DNA]</scope>
    <source>
        <strain evidence="10">CMW44962</strain>
    </source>
</reference>
<dbReference type="InterPro" id="IPR032088">
    <property type="entry name" value="SAT"/>
</dbReference>
<evidence type="ECO:0000256" key="3">
    <source>
        <dbReference type="ARBA" id="ARBA00022679"/>
    </source>
</evidence>
<evidence type="ECO:0000259" key="9">
    <source>
        <dbReference type="PROSITE" id="PS52019"/>
    </source>
</evidence>
<dbReference type="EMBL" id="RIBY02000180">
    <property type="protein sequence ID" value="KAH9844986.1"/>
    <property type="molecule type" value="Genomic_DNA"/>
</dbReference>
<dbReference type="Gene3D" id="3.10.129.110">
    <property type="entry name" value="Polyketide synthase dehydratase"/>
    <property type="match status" value="1"/>
</dbReference>
<dbReference type="PROSITE" id="PS50075">
    <property type="entry name" value="CARRIER"/>
    <property type="match status" value="1"/>
</dbReference>
<dbReference type="SUPFAM" id="SSF52151">
    <property type="entry name" value="FabD/lysophospholipase-like"/>
    <property type="match status" value="1"/>
</dbReference>
<evidence type="ECO:0000256" key="5">
    <source>
        <dbReference type="PROSITE-ProRule" id="PRU01363"/>
    </source>
</evidence>
<dbReference type="Pfam" id="PF22621">
    <property type="entry name" value="CurL-like_PKS_C"/>
    <property type="match status" value="1"/>
</dbReference>
<feature type="active site" description="Proton acceptor; for dehydratase activity" evidence="5">
    <location>
        <position position="1272"/>
    </location>
</feature>
<feature type="domain" description="PKS/mFAS DH" evidence="9">
    <location>
        <begin position="1238"/>
        <end position="1554"/>
    </location>
</feature>
<dbReference type="SUPFAM" id="SSF47336">
    <property type="entry name" value="ACP-like"/>
    <property type="match status" value="1"/>
</dbReference>
<keyword evidence="11" id="KW-1185">Reference proteome</keyword>
<keyword evidence="3" id="KW-0808">Transferase</keyword>
<keyword evidence="1" id="KW-0596">Phosphopantetheine</keyword>
<evidence type="ECO:0000313" key="11">
    <source>
        <dbReference type="Proteomes" id="UP001138500"/>
    </source>
</evidence>
<dbReference type="InterPro" id="IPR014043">
    <property type="entry name" value="Acyl_transferase_dom"/>
</dbReference>
<dbReference type="Gene3D" id="3.40.47.10">
    <property type="match status" value="1"/>
</dbReference>
<accession>A0A9W7W6T3</accession>
<evidence type="ECO:0000256" key="6">
    <source>
        <dbReference type="SAM" id="MobiDB-lite"/>
    </source>
</evidence>
<dbReference type="SUPFAM" id="SSF53901">
    <property type="entry name" value="Thiolase-like"/>
    <property type="match status" value="1"/>
</dbReference>
<protein>
    <submittedName>
        <fullName evidence="10">Polyketide synthase</fullName>
    </submittedName>
</protein>
<dbReference type="InterPro" id="IPR018201">
    <property type="entry name" value="Ketoacyl_synth_AS"/>
</dbReference>
<dbReference type="GO" id="GO:0006633">
    <property type="term" value="P:fatty acid biosynthetic process"/>
    <property type="evidence" value="ECO:0007669"/>
    <property type="project" value="InterPro"/>
</dbReference>
<keyword evidence="4" id="KW-0677">Repeat</keyword>
<reference evidence="10 11" key="1">
    <citation type="journal article" date="2018" name="IMA Fungus">
        <title>IMA Genome-F 10: Nine draft genome sequences of Claviceps purpurea s.lat., including C. arundinis, C. humidiphila, and C. cf. spartinae, pseudomolecules for the pitch canker pathogen Fusarium circinatum, draft genome of Davidsoniella eucalypti, Grosmannia galeiformis, Quambalaria eucalypti, and Teratosphaeria destructans.</title>
        <authorList>
            <person name="Wingfield B.D."/>
            <person name="Liu M."/>
            <person name="Nguyen H.D."/>
            <person name="Lane F.A."/>
            <person name="Morgan S.W."/>
            <person name="De Vos L."/>
            <person name="Wilken P.M."/>
            <person name="Duong T.A."/>
            <person name="Aylward J."/>
            <person name="Coetzee M.P."/>
            <person name="Dadej K."/>
            <person name="De Beer Z.W."/>
            <person name="Findlay W."/>
            <person name="Havenga M."/>
            <person name="Kolarik M."/>
            <person name="Menzies J.G."/>
            <person name="Naidoo K."/>
            <person name="Pochopski O."/>
            <person name="Shoukouhi P."/>
            <person name="Santana Q.C."/>
            <person name="Seifert K.A."/>
            <person name="Soal N."/>
            <person name="Steenkamp E.T."/>
            <person name="Tatham C.T."/>
            <person name="van der Nest M.A."/>
            <person name="Wingfield M.J."/>
        </authorList>
    </citation>
    <scope>NUCLEOTIDE SEQUENCE [LARGE SCALE GENOMIC DNA]</scope>
    <source>
        <strain evidence="10">CMW44962</strain>
    </source>
</reference>
<dbReference type="InterPro" id="IPR016039">
    <property type="entry name" value="Thiolase-like"/>
</dbReference>
<feature type="compositionally biased region" description="Basic and acidic residues" evidence="6">
    <location>
        <begin position="1671"/>
        <end position="1680"/>
    </location>
</feature>
<dbReference type="SMART" id="SM00827">
    <property type="entry name" value="PKS_AT"/>
    <property type="match status" value="1"/>
</dbReference>
<dbReference type="InterPro" id="IPR016035">
    <property type="entry name" value="Acyl_Trfase/lysoPLipase"/>
</dbReference>
<evidence type="ECO:0000256" key="1">
    <source>
        <dbReference type="ARBA" id="ARBA00022450"/>
    </source>
</evidence>
<dbReference type="Gene3D" id="3.40.50.1820">
    <property type="entry name" value="alpha/beta hydrolase"/>
    <property type="match status" value="1"/>
</dbReference>
<dbReference type="OrthoDB" id="10253869at2759"/>
<sequence length="1990" mass="214089">MPHGRRIAFSGNLLLLKDPNDHALRAARTLSSIARRNNTLARFLDRAARVARAEAVDLGLFFESTTSTTTTTTTAEAPLPLDGVTLLVLSCVVEAAQFLLRAWYDPSLLSSSAATDHVIGAHSIGALPAAAAAVARDWDQLNALSVDCVRVAARLAHALRTRSRRIDIEAAAWHLQLKATSFEEAHLAITALNERNGLSPAHQLFIASQSPARIIVGGPPSLIHALPLACPSLSAQAEMLAPLDLAVHAGHLPPLPIASVLRNVAAAHLRAPIERPLKVAETLLSGSEEEPFTFGQLLEHAICHIALDRVYLSDELAAGEVTLLPMLDPLPGLTTFSPANMDPMPSSLDEDLDNSGSTEIAVIGMSGRFPGAADTPQERFRLDPRAAPWGCFLEKISEFDPFFFSITPREAVRMDPVHRLLLMVAYEALESAGITVDPDEKRLPRHVSTFVGQTLSDYCENLAHAGPDAYFVSSITRAFTSGRINYHLGLDGGASTIDTACSASATAVTTACTALVQGQCDVALAGGANVIMSPTVSLGLSQGGYLSASGPCKAFRVDADGYCRGEAVGLVVLKRMGDAIQDNDHILASISGYARVHSTGGPSIVQPYLPAQVAAYTEACHVADVSPDHISYVEAHGTGTAIGDTTEAKSLIAFFGQRRSEDPLAMGAVKANIGHGEAAAGISSIIKAIQILRTGSIPPQPTAASELAPVWLPLLVGANILPSSRARPLGNSKSSRHHVLVSSYDASGGNTSLVISEAPRDRPEKDGRGSAKLEWHVVACSGKTPRALRSNVRKLLDHLSKHPDVRISDLAYTLTARRAHHDHRMAWVVQDIAQLSRNISTMCDSDCPAPVRAAVCQGNASIFVFSGQGSSSTDIARDLYAGSAKFRQVIDDCRGFCHGFGFPDFIEALMPKETESGRHSSVIAQLASLAFGIALAELLHSWAVRPAVVVGHSLGEYAAMCTAGVLSVADAIYLVGHRAVLMERLLDDQSHGMLAIRASASYVTQALRTMPGGAGEVACMNGPQSCTFGGPREIIDRLRQDLDVPTVPLAVDYAFHTAQMDSLVEPYAEICRRIRLHSPRITVLSSTDGCILQPGEHVDQTYFVRHLRHAVQFQDAITAGAKLHPPQRCRWIEIGPDGACSRMIRECLPDSPQEVYSTCKRNVSSRHTLLTTLALLYKDGYGINWSALYADNQSSPRLLVLPSYSFDLQEYWLEHGTVAGSQNAAGKCAGDTQSQRISSALEQMEDVAGQVRRVVYSSRLSNPALQETCKSHLVAGTPMCPLSTIGDMAAMAAWHTQWRTFGDEVSHQALISKSMSVTSAIPWSEQSSGSLVQVTVQCGKGAYGDMELEIDLLRSSATEVIQVARCKMCRPRPDELDVILDSVKQISPRIEHVIHCANENGQILRGETIYRLFGGIVKYAARFQGLKTVYLAPPARPNIIEAVATVCLSPARPTEHFAANPYWTDPMLQLPGMLLNSGLTAASSRGVAFIVQGYERFCWHGWAGDGAQYTCYTQLRQTEKGDSATADIYVFHQSMPIASCKGMSLVKVPLHSIEEMIRRPFAATDNAPDHFLEAQTTLPSSSSSGQNIKAGASATVLARRLVTAAMEESGLGSVAVDPSIAFSSLDIDSLRAAAAISRVGKEVGMTLPITLLFNHSSFSDLLREAVSPRGSGRDTPRSELSEISGYGPKTEMESAAPEVRTAIAGNAVNHRSGVVPSTKAVLIHGRRSNMLPPLFMMPSGSGSAVDFIHFPALHGGRRMYAISSPFSGCEEDFTCTIEETIPSFLDAIRSVQPKGPYLLGGYSAGAIFALELVRQLDAEGEQIDALFILDFPATSQFLTAPMPKHDGLSAVHAKYGHFFAVNRLAHTSAVFGALHRYRPRPLPVSAQPQLALVIWATESPVVDFNEDEFQAVLAETPSEYHPMARWFIAPRDHFRGPCGWDQLLGVDVSVGYCHATHSELILLPPVTAHVVRMIDSSLERLSPKQCDGRT</sequence>
<dbReference type="InterPro" id="IPR049900">
    <property type="entry name" value="PKS_mFAS_DH"/>
</dbReference>
<organism evidence="10 11">
    <name type="scientific">Teratosphaeria destructans</name>
    <dbReference type="NCBI Taxonomy" id="418781"/>
    <lineage>
        <taxon>Eukaryota</taxon>
        <taxon>Fungi</taxon>
        <taxon>Dikarya</taxon>
        <taxon>Ascomycota</taxon>
        <taxon>Pezizomycotina</taxon>
        <taxon>Dothideomycetes</taxon>
        <taxon>Dothideomycetidae</taxon>
        <taxon>Mycosphaerellales</taxon>
        <taxon>Teratosphaeriaceae</taxon>
        <taxon>Teratosphaeria</taxon>
    </lineage>
</organism>
<proteinExistence type="predicted"/>
<dbReference type="Pfam" id="PF00550">
    <property type="entry name" value="PP-binding"/>
    <property type="match status" value="1"/>
</dbReference>
<dbReference type="Gene3D" id="3.30.70.3290">
    <property type="match status" value="1"/>
</dbReference>
<dbReference type="GO" id="GO:0004315">
    <property type="term" value="F:3-oxoacyl-[acyl-carrier-protein] synthase activity"/>
    <property type="evidence" value="ECO:0007669"/>
    <property type="project" value="InterPro"/>
</dbReference>
<dbReference type="SUPFAM" id="SSF53474">
    <property type="entry name" value="alpha/beta-Hydrolases"/>
    <property type="match status" value="1"/>
</dbReference>
<dbReference type="InterPro" id="IPR001227">
    <property type="entry name" value="Ac_transferase_dom_sf"/>
</dbReference>
<evidence type="ECO:0000259" key="7">
    <source>
        <dbReference type="PROSITE" id="PS50075"/>
    </source>
</evidence>
<name>A0A9W7W6T3_9PEZI</name>
<dbReference type="InterPro" id="IPR009081">
    <property type="entry name" value="PP-bd_ACP"/>
</dbReference>
<keyword evidence="2" id="KW-0597">Phosphoprotein</keyword>
<dbReference type="GO" id="GO:0004312">
    <property type="term" value="F:fatty acid synthase activity"/>
    <property type="evidence" value="ECO:0007669"/>
    <property type="project" value="TreeGrafter"/>
</dbReference>
<dbReference type="InterPro" id="IPR042104">
    <property type="entry name" value="PKS_dehydratase_sf"/>
</dbReference>
<dbReference type="PROSITE" id="PS00606">
    <property type="entry name" value="KS3_1"/>
    <property type="match status" value="1"/>
</dbReference>
<dbReference type="InterPro" id="IPR029058">
    <property type="entry name" value="AB_hydrolase_fold"/>
</dbReference>
<dbReference type="SMART" id="SM00825">
    <property type="entry name" value="PKS_KS"/>
    <property type="match status" value="1"/>
</dbReference>
<comment type="caution">
    <text evidence="10">The sequence shown here is derived from an EMBL/GenBank/DDBJ whole genome shotgun (WGS) entry which is preliminary data.</text>
</comment>
<dbReference type="InterPro" id="IPR014031">
    <property type="entry name" value="Ketoacyl_synth_C"/>
</dbReference>
<dbReference type="CDD" id="cd00833">
    <property type="entry name" value="PKS"/>
    <property type="match status" value="1"/>
</dbReference>
<gene>
    <name evidence="10" type="ORF">Tdes44962_MAKER06972</name>
</gene>
<evidence type="ECO:0000256" key="4">
    <source>
        <dbReference type="ARBA" id="ARBA00022737"/>
    </source>
</evidence>
<dbReference type="InterPro" id="IPR036736">
    <property type="entry name" value="ACP-like_sf"/>
</dbReference>
<dbReference type="Proteomes" id="UP001138500">
    <property type="component" value="Unassembled WGS sequence"/>
</dbReference>
<dbReference type="Pfam" id="PF02801">
    <property type="entry name" value="Ketoacyl-synt_C"/>
    <property type="match status" value="1"/>
</dbReference>
<evidence type="ECO:0000313" key="10">
    <source>
        <dbReference type="EMBL" id="KAH9844986.1"/>
    </source>
</evidence>
<evidence type="ECO:0000256" key="2">
    <source>
        <dbReference type="ARBA" id="ARBA00022553"/>
    </source>
</evidence>
<dbReference type="PROSITE" id="PS52019">
    <property type="entry name" value="PKS_MFAS_DH"/>
    <property type="match status" value="1"/>
</dbReference>
<dbReference type="PANTHER" id="PTHR43775">
    <property type="entry name" value="FATTY ACID SYNTHASE"/>
    <property type="match status" value="1"/>
</dbReference>
<dbReference type="InterPro" id="IPR001031">
    <property type="entry name" value="Thioesterase"/>
</dbReference>
<dbReference type="GO" id="GO:0044550">
    <property type="term" value="P:secondary metabolite biosynthetic process"/>
    <property type="evidence" value="ECO:0007669"/>
    <property type="project" value="TreeGrafter"/>
</dbReference>
<evidence type="ECO:0000259" key="8">
    <source>
        <dbReference type="PROSITE" id="PS52004"/>
    </source>
</evidence>
<dbReference type="InterPro" id="IPR014030">
    <property type="entry name" value="Ketoacyl_synth_N"/>
</dbReference>
<feature type="domain" description="Carrier" evidence="7">
    <location>
        <begin position="1592"/>
        <end position="1669"/>
    </location>
</feature>
<feature type="region of interest" description="N-terminal hotdog fold" evidence="5">
    <location>
        <begin position="1238"/>
        <end position="1383"/>
    </location>
</feature>
<dbReference type="Pfam" id="PF00109">
    <property type="entry name" value="ketoacyl-synt"/>
    <property type="match status" value="1"/>
</dbReference>
<feature type="region of interest" description="C-terminal hotdog fold" evidence="5">
    <location>
        <begin position="1401"/>
        <end position="1554"/>
    </location>
</feature>
<dbReference type="PROSITE" id="PS52004">
    <property type="entry name" value="KS3_2"/>
    <property type="match status" value="1"/>
</dbReference>
<dbReference type="InterPro" id="IPR050091">
    <property type="entry name" value="PKS_NRPS_Biosynth_Enz"/>
</dbReference>
<feature type="active site" description="Proton donor; for dehydratase activity" evidence="5">
    <location>
        <position position="1465"/>
    </location>
</feature>